<dbReference type="Gene3D" id="1.10.530.10">
    <property type="match status" value="1"/>
</dbReference>
<dbReference type="PANTHER" id="PTHR30163:SF8">
    <property type="entry name" value="LYTIC MUREIN TRANSGLYCOSYLASE"/>
    <property type="match status" value="1"/>
</dbReference>
<protein>
    <recommendedName>
        <fullName evidence="2">Peptidoglycan binding-like domain-containing protein</fullName>
    </recommendedName>
</protein>
<dbReference type="Pfam" id="PF01471">
    <property type="entry name" value="PG_binding_1"/>
    <property type="match status" value="1"/>
</dbReference>
<gene>
    <name evidence="3" type="ORF">SDC9_79545</name>
</gene>
<dbReference type="GO" id="GO:0008933">
    <property type="term" value="F:peptidoglycan lytic transglycosylase activity"/>
    <property type="evidence" value="ECO:0007669"/>
    <property type="project" value="TreeGrafter"/>
</dbReference>
<feature type="domain" description="Peptidoglycan binding-like" evidence="2">
    <location>
        <begin position="47"/>
        <end position="100"/>
    </location>
</feature>
<dbReference type="AlphaFoldDB" id="A0A644YY76"/>
<dbReference type="InterPro" id="IPR002477">
    <property type="entry name" value="Peptidoglycan-bd-like"/>
</dbReference>
<evidence type="ECO:0000313" key="3">
    <source>
        <dbReference type="EMBL" id="MPM32978.1"/>
    </source>
</evidence>
<organism evidence="3">
    <name type="scientific">bioreactor metagenome</name>
    <dbReference type="NCBI Taxonomy" id="1076179"/>
    <lineage>
        <taxon>unclassified sequences</taxon>
        <taxon>metagenomes</taxon>
        <taxon>ecological metagenomes</taxon>
    </lineage>
</organism>
<dbReference type="InterPro" id="IPR043426">
    <property type="entry name" value="MltB-like"/>
</dbReference>
<evidence type="ECO:0000259" key="2">
    <source>
        <dbReference type="Pfam" id="PF01471"/>
    </source>
</evidence>
<dbReference type="InterPro" id="IPR023346">
    <property type="entry name" value="Lysozyme-like_dom_sf"/>
</dbReference>
<sequence>MGNNFRTLLKYNNSNNYALAVALIAQQIDGGTGLTSSWPRDLEPLSRSEVRALQEALNSKGLDTGAPDGVAGPATRKGLREFQKTVGLPADGYPTKEILKNLLETSR</sequence>
<dbReference type="GO" id="GO:0009253">
    <property type="term" value="P:peptidoglycan catabolic process"/>
    <property type="evidence" value="ECO:0007669"/>
    <property type="project" value="TreeGrafter"/>
</dbReference>
<reference evidence="3" key="1">
    <citation type="submission" date="2019-08" db="EMBL/GenBank/DDBJ databases">
        <authorList>
            <person name="Kucharzyk K."/>
            <person name="Murdoch R.W."/>
            <person name="Higgins S."/>
            <person name="Loffler F."/>
        </authorList>
    </citation>
    <scope>NUCLEOTIDE SEQUENCE</scope>
</reference>
<name>A0A644YY76_9ZZZZ</name>
<dbReference type="InterPro" id="IPR036366">
    <property type="entry name" value="PGBDSf"/>
</dbReference>
<dbReference type="SUPFAM" id="SSF47090">
    <property type="entry name" value="PGBD-like"/>
    <property type="match status" value="1"/>
</dbReference>
<proteinExistence type="predicted"/>
<comment type="caution">
    <text evidence="3">The sequence shown here is derived from an EMBL/GenBank/DDBJ whole genome shotgun (WGS) entry which is preliminary data.</text>
</comment>
<feature type="region of interest" description="Disordered" evidence="1">
    <location>
        <begin position="57"/>
        <end position="78"/>
    </location>
</feature>
<dbReference type="InterPro" id="IPR036365">
    <property type="entry name" value="PGBD-like_sf"/>
</dbReference>
<dbReference type="PANTHER" id="PTHR30163">
    <property type="entry name" value="MEMBRANE-BOUND LYTIC MUREIN TRANSGLYCOSYLASE B"/>
    <property type="match status" value="1"/>
</dbReference>
<dbReference type="EMBL" id="VSSQ01006519">
    <property type="protein sequence ID" value="MPM32978.1"/>
    <property type="molecule type" value="Genomic_DNA"/>
</dbReference>
<accession>A0A644YY76</accession>
<dbReference type="Gene3D" id="1.10.101.10">
    <property type="entry name" value="PGBD-like superfamily/PGBD"/>
    <property type="match status" value="1"/>
</dbReference>
<dbReference type="SUPFAM" id="SSF53955">
    <property type="entry name" value="Lysozyme-like"/>
    <property type="match status" value="1"/>
</dbReference>
<evidence type="ECO:0000256" key="1">
    <source>
        <dbReference type="SAM" id="MobiDB-lite"/>
    </source>
</evidence>